<gene>
    <name evidence="1" type="ORF">OM33_09910</name>
</gene>
<dbReference type="STRING" id="1348114.OM33_09910"/>
<dbReference type="eggNOG" id="COG0110">
    <property type="taxonomic scope" value="Bacteria"/>
</dbReference>
<dbReference type="Proteomes" id="UP000030341">
    <property type="component" value="Chromosome 1"/>
</dbReference>
<keyword evidence="2" id="KW-1185">Reference proteome</keyword>
<dbReference type="KEGG" id="pseo:OM33_09910"/>
<dbReference type="HOGENOM" id="CLU_051638_6_1_6"/>
<evidence type="ECO:0000313" key="2">
    <source>
        <dbReference type="Proteomes" id="UP000030341"/>
    </source>
</evidence>
<dbReference type="SUPFAM" id="SSF51161">
    <property type="entry name" value="Trimeric LpxA-like enzymes"/>
    <property type="match status" value="1"/>
</dbReference>
<accession>A0A0A7EHF6</accession>
<evidence type="ECO:0000313" key="1">
    <source>
        <dbReference type="EMBL" id="AIY65427.1"/>
    </source>
</evidence>
<dbReference type="RefSeq" id="WP_038641298.1">
    <property type="nucleotide sequence ID" value="NZ_CP009888.1"/>
</dbReference>
<sequence length="234" mass="26292">MKLYFTLIISLPWSIYFNFRYLPMCQAIKLPILLFKPKLISLKGKVVISAAQVRFGMIKLGKHCVSIYPDNGITFENNGGVIEFKGSCFIGSNSFISIGSKGKLVVGDEFRASSSYKLVCYHYINIKENVRFGWECMIMDTGFHPLKSIESGGFAGKAYGPIFIGKNNWFGNGSLIMKNTVTVEYCTFGARSILTKKYEVEPYSLLVGSPLRVVKIGVYRDMDDSTETYSSYIE</sequence>
<reference evidence="1 2" key="1">
    <citation type="submission" date="2014-11" db="EMBL/GenBank/DDBJ databases">
        <title>Complete Genome Sequence of Pseudoalteromonas sp. Strain OCN003 Isolated from Kaneohe Bay, Oahu, Hawaii.</title>
        <authorList>
            <person name="Beurmann S."/>
            <person name="Videau P."/>
            <person name="Ushijima B."/>
            <person name="Smith A.M."/>
            <person name="Aeby G.S."/>
            <person name="Callahan S.M."/>
            <person name="Belcaid M."/>
        </authorList>
    </citation>
    <scope>NUCLEOTIDE SEQUENCE [LARGE SCALE GENOMIC DNA]</scope>
    <source>
        <strain evidence="1 2">OCN003</strain>
    </source>
</reference>
<evidence type="ECO:0008006" key="3">
    <source>
        <dbReference type="Google" id="ProtNLM"/>
    </source>
</evidence>
<name>A0A0A7EHF6_9GAMM</name>
<dbReference type="AlphaFoldDB" id="A0A0A7EHF6"/>
<proteinExistence type="predicted"/>
<dbReference type="InterPro" id="IPR011004">
    <property type="entry name" value="Trimer_LpxA-like_sf"/>
</dbReference>
<organism evidence="1 2">
    <name type="scientific">Pseudoalteromonas piratica</name>
    <dbReference type="NCBI Taxonomy" id="1348114"/>
    <lineage>
        <taxon>Bacteria</taxon>
        <taxon>Pseudomonadati</taxon>
        <taxon>Pseudomonadota</taxon>
        <taxon>Gammaproteobacteria</taxon>
        <taxon>Alteromonadales</taxon>
        <taxon>Pseudoalteromonadaceae</taxon>
        <taxon>Pseudoalteromonas</taxon>
    </lineage>
</organism>
<dbReference type="Gene3D" id="2.160.10.10">
    <property type="entry name" value="Hexapeptide repeat proteins"/>
    <property type="match status" value="1"/>
</dbReference>
<dbReference type="EMBL" id="CP009888">
    <property type="protein sequence ID" value="AIY65427.1"/>
    <property type="molecule type" value="Genomic_DNA"/>
</dbReference>
<protein>
    <recommendedName>
        <fullName evidence="3">Transferase</fullName>
    </recommendedName>
</protein>